<sequence length="405" mass="42004">MTISDVTKLSPAQPLSVRPLIWIGAITTGTVVTNLFAPQILVGLISRSLDMTAVQAGLISTLTLLGYALGLLLLVPLVDLVENKRLILRTLACAIVSALGTALAPTPNVLLAATFILGASCAAIQMVVPLVASMVAPERRGQAIGDVMSGLMIGILLSRPAASLIADQWNWRGYYVTSAVLMIVLTAALARALPSLNPTAATSYGALLRSFPRLLREEPVLRVRAWTSALVMASFTSFWAAVALRLPEAPFHLDAGGIALFALIGVAGAAATSVAGRWGDRGFARPLLIGAHLLIVIAAALCVWAAMLESRIAALLLMSAGAILLDLGITTDQTLGRRAVNLLQPEARGRINGLFVALFFIGGAAGAAAASIAWSIGGWTMVCVVTAAFGVLGVITDLATKTGSQ</sequence>
<feature type="transmembrane region" description="Helical" evidence="4">
    <location>
        <begin position="351"/>
        <end position="373"/>
    </location>
</feature>
<dbReference type="GO" id="GO:0022857">
    <property type="term" value="F:transmembrane transporter activity"/>
    <property type="evidence" value="ECO:0007669"/>
    <property type="project" value="InterPro"/>
</dbReference>
<name>A0A125Q717_9BRAD</name>
<dbReference type="CDD" id="cd17324">
    <property type="entry name" value="MFS_NepI_like"/>
    <property type="match status" value="1"/>
</dbReference>
<dbReference type="RefSeq" id="WP_066512421.1">
    <property type="nucleotide sequence ID" value="NZ_LNCU01000099.1"/>
</dbReference>
<dbReference type="InterPro" id="IPR020846">
    <property type="entry name" value="MFS_dom"/>
</dbReference>
<feature type="transmembrane region" description="Helical" evidence="4">
    <location>
        <begin position="174"/>
        <end position="193"/>
    </location>
</feature>
<keyword evidence="3 4" id="KW-0472">Membrane</keyword>
<keyword evidence="2 4" id="KW-1133">Transmembrane helix</keyword>
<dbReference type="PROSITE" id="PS50850">
    <property type="entry name" value="MFS"/>
    <property type="match status" value="1"/>
</dbReference>
<dbReference type="PANTHER" id="PTHR42910">
    <property type="entry name" value="TRANSPORTER SCO4007-RELATED"/>
    <property type="match status" value="1"/>
</dbReference>
<feature type="transmembrane region" description="Helical" evidence="4">
    <location>
        <begin position="312"/>
        <end position="330"/>
    </location>
</feature>
<evidence type="ECO:0000313" key="7">
    <source>
        <dbReference type="Proteomes" id="UP000057737"/>
    </source>
</evidence>
<feature type="transmembrane region" description="Helical" evidence="4">
    <location>
        <begin position="53"/>
        <end position="74"/>
    </location>
</feature>
<comment type="caution">
    <text evidence="6">The sequence shown here is derived from an EMBL/GenBank/DDBJ whole genome shotgun (WGS) entry which is preliminary data.</text>
</comment>
<evidence type="ECO:0000313" key="6">
    <source>
        <dbReference type="EMBL" id="KWV49640.1"/>
    </source>
</evidence>
<evidence type="ECO:0000259" key="5">
    <source>
        <dbReference type="PROSITE" id="PS50850"/>
    </source>
</evidence>
<dbReference type="Pfam" id="PF07690">
    <property type="entry name" value="MFS_1"/>
    <property type="match status" value="1"/>
</dbReference>
<keyword evidence="1 4" id="KW-0812">Transmembrane</keyword>
<feature type="transmembrane region" description="Helical" evidence="4">
    <location>
        <begin position="256"/>
        <end position="275"/>
    </location>
</feature>
<evidence type="ECO:0000256" key="3">
    <source>
        <dbReference type="ARBA" id="ARBA00023136"/>
    </source>
</evidence>
<organism evidence="6 7">
    <name type="scientific">Bradyrhizobium macuxiense</name>
    <dbReference type="NCBI Taxonomy" id="1755647"/>
    <lineage>
        <taxon>Bacteria</taxon>
        <taxon>Pseudomonadati</taxon>
        <taxon>Pseudomonadota</taxon>
        <taxon>Alphaproteobacteria</taxon>
        <taxon>Hyphomicrobiales</taxon>
        <taxon>Nitrobacteraceae</taxon>
        <taxon>Bradyrhizobium</taxon>
    </lineage>
</organism>
<protein>
    <submittedName>
        <fullName evidence="6">MFS transporter</fullName>
    </submittedName>
</protein>
<proteinExistence type="predicted"/>
<reference evidence="6 7" key="1">
    <citation type="submission" date="2015-11" db="EMBL/GenBank/DDBJ databases">
        <title>Draft Genome Sequence of the Strain BR 10303 (Bradyrhizobium sp.) isolated from nodules of Centrolobium paraense.</title>
        <authorList>
            <person name="Zelli J.E."/>
            <person name="Simoes-Araujo J.L."/>
            <person name="Barauna A.C."/>
            <person name="Silva K."/>
        </authorList>
    </citation>
    <scope>NUCLEOTIDE SEQUENCE [LARGE SCALE GENOMIC DNA]</scope>
    <source>
        <strain evidence="6 7">BR 10303</strain>
    </source>
</reference>
<feature type="transmembrane region" description="Helical" evidence="4">
    <location>
        <begin position="110"/>
        <end position="131"/>
    </location>
</feature>
<evidence type="ECO:0000256" key="1">
    <source>
        <dbReference type="ARBA" id="ARBA00022692"/>
    </source>
</evidence>
<evidence type="ECO:0000256" key="4">
    <source>
        <dbReference type="SAM" id="Phobius"/>
    </source>
</evidence>
<feature type="transmembrane region" description="Helical" evidence="4">
    <location>
        <begin position="379"/>
        <end position="399"/>
    </location>
</feature>
<accession>A0A125Q717</accession>
<feature type="transmembrane region" description="Helical" evidence="4">
    <location>
        <begin position="143"/>
        <end position="162"/>
    </location>
</feature>
<dbReference type="AlphaFoldDB" id="A0A125Q717"/>
<dbReference type="OrthoDB" id="9815356at2"/>
<feature type="transmembrane region" description="Helical" evidence="4">
    <location>
        <begin position="287"/>
        <end position="306"/>
    </location>
</feature>
<dbReference type="Gene3D" id="1.20.1250.20">
    <property type="entry name" value="MFS general substrate transporter like domains"/>
    <property type="match status" value="1"/>
</dbReference>
<dbReference type="PANTHER" id="PTHR42910:SF1">
    <property type="entry name" value="MAJOR FACILITATOR SUPERFAMILY (MFS) PROFILE DOMAIN-CONTAINING PROTEIN"/>
    <property type="match status" value="1"/>
</dbReference>
<feature type="transmembrane region" description="Helical" evidence="4">
    <location>
        <begin position="223"/>
        <end position="244"/>
    </location>
</feature>
<dbReference type="InterPro" id="IPR011701">
    <property type="entry name" value="MFS"/>
</dbReference>
<dbReference type="Proteomes" id="UP000057737">
    <property type="component" value="Unassembled WGS sequence"/>
</dbReference>
<feature type="domain" description="Major facilitator superfamily (MFS) profile" evidence="5">
    <location>
        <begin position="17"/>
        <end position="405"/>
    </location>
</feature>
<dbReference type="EMBL" id="LNCU01000099">
    <property type="protein sequence ID" value="KWV49640.1"/>
    <property type="molecule type" value="Genomic_DNA"/>
</dbReference>
<keyword evidence="7" id="KW-1185">Reference proteome</keyword>
<feature type="transmembrane region" description="Helical" evidence="4">
    <location>
        <begin position="86"/>
        <end position="104"/>
    </location>
</feature>
<dbReference type="InterPro" id="IPR036259">
    <property type="entry name" value="MFS_trans_sf"/>
</dbReference>
<evidence type="ECO:0000256" key="2">
    <source>
        <dbReference type="ARBA" id="ARBA00022989"/>
    </source>
</evidence>
<gene>
    <name evidence="6" type="ORF">AS156_15825</name>
</gene>
<dbReference type="SUPFAM" id="SSF103473">
    <property type="entry name" value="MFS general substrate transporter"/>
    <property type="match status" value="1"/>
</dbReference>
<feature type="transmembrane region" description="Helical" evidence="4">
    <location>
        <begin position="20"/>
        <end position="41"/>
    </location>
</feature>